<name>A0A558HEZ4_9GAMM</name>
<dbReference type="OrthoDB" id="7156875at2"/>
<dbReference type="InterPro" id="IPR008707">
    <property type="entry name" value="B-propeller_PilY1"/>
</dbReference>
<keyword evidence="3" id="KW-1029">Fimbrium biogenesis</keyword>
<dbReference type="GO" id="GO:0009289">
    <property type="term" value="C:pilus"/>
    <property type="evidence" value="ECO:0007669"/>
    <property type="project" value="UniProtKB-SubCell"/>
</dbReference>
<evidence type="ECO:0000256" key="7">
    <source>
        <dbReference type="SAM" id="SignalP"/>
    </source>
</evidence>
<evidence type="ECO:0000256" key="5">
    <source>
        <dbReference type="ARBA" id="ARBA00022837"/>
    </source>
</evidence>
<sequence>MTQRYSRYRLLPACGLVLVTTTSFAASADDERTLSQLPITQNVGVTPNVLLMLDDSGSMSFEDTIAGGESARGYDKLYGDLWYCTRSRGCGNYSPYWVRIFSQYDLDDRLFCASYNSQAYNQDIEYQPWKLESSGSRAPQSDPKKALIDYALGYNASNMVDLTDSRADFSYYIDKERSCDFERKVIDLTSAEQQNYANWFTYYRDRLSVGKAASLELLTGTQYRTGFLTINPNANTAQRVGVDGIITQILNTVSGLLSSVTGGVLGNTSTNSHFDELRAAIEKSVISSENSYRGTPLREALYRAGEYYAGRYSRLGSSPILSADEGGMCQQNFTILVTDGFWNRESSGSDRNNVEDIGDANGDSRRWYYSNGNYGGKTTLADVAYHYAHNDLKTTLGSGSYEDQVMTTYTVAFGVDADNSKWNTALTNGAPGYVQESTSSTIDDLKQAAEDGGGLYFNAADPAALVDALAAISRDIVARGESVSGVATNLSTAEVEAGGAILQVSYSPASWSGEVMAVSAVTQGDSDSDIDVVDSDTFEANQTSPLWNASDRLTANLKGAGVANRKVYTADNGSTVVFSEGNLTNVQQKDLERYAPDDLSKSEGREAMVAWLKGSRALEGKGLRTRQGSVLGDIIGSSPVVITRSNDNSQGSVFVGANDGMLHAFDLGTGDEQFAYIPELLFSEENGEGLGYLASTGYQHRYYVDAVPRVTTLSEGSTWLASGLGGGGRGVFVLNVTDAVKGNEISTTGLSGWEFGADNNRNGLKDKDIGYVYGEVHVGQLNNGQQALLVPNGLKPENDQASATLFLRELTTGTAIAKLVGGSGAGELTSLQVADLDGNGTVDFAYGGDMQGRLWKFNLSEKDPSEWSANLLFTATCDVKSCGSGSVQPITVKPTLSRLTGVTHTMSEPNLLVSFGTGEQLYTPIDDDVATQQSLYTVLDDGQHLGLGRNQLESRAFDEQQYSEGELVGRTLNGQLFDYGQQLDNSDSRYGWYLDLTDAGEEVIQPASLLGNLLVVATRTDGGGSNFCEANSSGWLIAVDAQTGLPSYDSGNSSYVPIFDLNEDKSFDVGDLIGKVDESGPEVGNIVVSIKLSGEPSGLTSIGNHVFVATGASGSEPGAVTPLELNVQTSSASGRVSWYQLR</sequence>
<accession>A0A558HEZ4</accession>
<organism evidence="9 10">
    <name type="scientific">Cobetia crustatorum</name>
    <dbReference type="NCBI Taxonomy" id="553385"/>
    <lineage>
        <taxon>Bacteria</taxon>
        <taxon>Pseudomonadati</taxon>
        <taxon>Pseudomonadota</taxon>
        <taxon>Gammaproteobacteria</taxon>
        <taxon>Oceanospirillales</taxon>
        <taxon>Halomonadaceae</taxon>
        <taxon>Cobetia</taxon>
    </lineage>
</organism>
<dbReference type="STRING" id="553385.GCA_000591415_01364"/>
<dbReference type="GO" id="GO:0046872">
    <property type="term" value="F:metal ion binding"/>
    <property type="evidence" value="ECO:0007669"/>
    <property type="project" value="UniProtKB-KW"/>
</dbReference>
<feature type="signal peptide" evidence="7">
    <location>
        <begin position="1"/>
        <end position="25"/>
    </location>
</feature>
<keyword evidence="4" id="KW-0479">Metal-binding</keyword>
<feature type="chain" id="PRO_5022204405" description="PilY1 beta-propeller domain-containing protein" evidence="7">
    <location>
        <begin position="26"/>
        <end position="1142"/>
    </location>
</feature>
<gene>
    <name evidence="9" type="ORF">FQP86_15995</name>
</gene>
<evidence type="ECO:0000313" key="10">
    <source>
        <dbReference type="Proteomes" id="UP000319941"/>
    </source>
</evidence>
<dbReference type="SUPFAM" id="SSF50998">
    <property type="entry name" value="Quinoprotein alcohol dehydrogenase-like"/>
    <property type="match status" value="1"/>
</dbReference>
<evidence type="ECO:0000256" key="3">
    <source>
        <dbReference type="ARBA" id="ARBA00022558"/>
    </source>
</evidence>
<dbReference type="Pfam" id="PF05567">
    <property type="entry name" value="T4P_PilY1"/>
    <property type="match status" value="1"/>
</dbReference>
<protein>
    <recommendedName>
        <fullName evidence="8">PilY1 beta-propeller domain-containing protein</fullName>
    </recommendedName>
</protein>
<proteinExistence type="inferred from homology"/>
<keyword evidence="10" id="KW-1185">Reference proteome</keyword>
<evidence type="ECO:0000256" key="4">
    <source>
        <dbReference type="ARBA" id="ARBA00022723"/>
    </source>
</evidence>
<dbReference type="Gene3D" id="3.40.50.410">
    <property type="entry name" value="von Willebrand factor, type A domain"/>
    <property type="match status" value="1"/>
</dbReference>
<evidence type="ECO:0000256" key="1">
    <source>
        <dbReference type="ARBA" id="ARBA00004561"/>
    </source>
</evidence>
<dbReference type="Proteomes" id="UP000319941">
    <property type="component" value="Unassembled WGS sequence"/>
</dbReference>
<evidence type="ECO:0000259" key="8">
    <source>
        <dbReference type="Pfam" id="PF05567"/>
    </source>
</evidence>
<dbReference type="AlphaFoldDB" id="A0A558HEZ4"/>
<comment type="subcellular location">
    <subcellularLocation>
        <location evidence="1">Fimbrium</location>
    </subcellularLocation>
</comment>
<evidence type="ECO:0000256" key="6">
    <source>
        <dbReference type="ARBA" id="ARBA00023263"/>
    </source>
</evidence>
<comment type="caution">
    <text evidence="9">The sequence shown here is derived from an EMBL/GenBank/DDBJ whole genome shotgun (WGS) entry which is preliminary data.</text>
</comment>
<keyword evidence="5" id="KW-0106">Calcium</keyword>
<evidence type="ECO:0000256" key="2">
    <source>
        <dbReference type="ARBA" id="ARBA00008387"/>
    </source>
</evidence>
<comment type="similarity">
    <text evidence="2">Belongs to the PilY1 family.</text>
</comment>
<evidence type="ECO:0000313" key="9">
    <source>
        <dbReference type="EMBL" id="TVU67638.1"/>
    </source>
</evidence>
<keyword evidence="7" id="KW-0732">Signal</keyword>
<feature type="domain" description="PilY1 beta-propeller" evidence="8">
    <location>
        <begin position="648"/>
        <end position="943"/>
    </location>
</feature>
<dbReference type="EMBL" id="VNFH01000013">
    <property type="protein sequence ID" value="TVU67638.1"/>
    <property type="molecule type" value="Genomic_DNA"/>
</dbReference>
<reference evidence="9 10" key="1">
    <citation type="submission" date="2019-07" db="EMBL/GenBank/DDBJ databases">
        <title>Diversity of Bacteria from Kongsfjorden, Arctic.</title>
        <authorList>
            <person name="Yu Y."/>
        </authorList>
    </citation>
    <scope>NUCLEOTIDE SEQUENCE [LARGE SCALE GENOMIC DNA]</scope>
    <source>
        <strain evidence="9 10">SM1923</strain>
    </source>
</reference>
<dbReference type="InterPro" id="IPR036465">
    <property type="entry name" value="vWFA_dom_sf"/>
</dbReference>
<keyword evidence="6" id="KW-0281">Fimbrium</keyword>
<dbReference type="InterPro" id="IPR011047">
    <property type="entry name" value="Quinoprotein_ADH-like_sf"/>
</dbReference>